<name>A0A075SFW1_FLAPS</name>
<evidence type="ECO:0000313" key="8">
    <source>
        <dbReference type="EMBL" id="QRE04929.1"/>
    </source>
</evidence>
<dbReference type="Pfam" id="PF20142">
    <property type="entry name" value="Scaffold"/>
    <property type="match status" value="1"/>
</dbReference>
<dbReference type="KEGG" id="fpv:IA03_10530"/>
<dbReference type="CDD" id="cd16913">
    <property type="entry name" value="YkuD_like"/>
    <property type="match status" value="1"/>
</dbReference>
<dbReference type="Pfam" id="PF03734">
    <property type="entry name" value="YkuD"/>
    <property type="match status" value="1"/>
</dbReference>
<reference evidence="8 9" key="1">
    <citation type="submission" date="2020-07" db="EMBL/GenBank/DDBJ databases">
        <title>Genomic characterization of Flavobacterium psychrophilum strains.</title>
        <authorList>
            <person name="Castillo D."/>
            <person name="Jorgensen J."/>
            <person name="Middelboe M."/>
        </authorList>
    </citation>
    <scope>NUCLEOTIDE SEQUENCE [LARGE SCALE GENOMIC DNA]</scope>
    <source>
        <strain evidence="8 9">FPS-R7</strain>
    </source>
</reference>
<dbReference type="Proteomes" id="UP000596329">
    <property type="component" value="Chromosome"/>
</dbReference>
<comment type="pathway">
    <text evidence="1 7">Cell wall biogenesis; peptidoglycan biosynthesis.</text>
</comment>
<dbReference type="PANTHER" id="PTHR41533:SF2">
    <property type="entry name" value="BLR7131 PROTEIN"/>
    <property type="match status" value="1"/>
</dbReference>
<evidence type="ECO:0000256" key="5">
    <source>
        <dbReference type="ARBA" id="ARBA00022984"/>
    </source>
</evidence>
<dbReference type="GeneID" id="66551682"/>
<dbReference type="RefSeq" id="WP_011964231.1">
    <property type="nucleotide sequence ID" value="NZ_CBCRUL010000033.1"/>
</dbReference>
<evidence type="ECO:0000256" key="7">
    <source>
        <dbReference type="PROSITE-ProRule" id="PRU01373"/>
    </source>
</evidence>
<dbReference type="GO" id="GO:0004180">
    <property type="term" value="F:carboxypeptidase activity"/>
    <property type="evidence" value="ECO:0007669"/>
    <property type="project" value="UniProtKB-ARBA"/>
</dbReference>
<keyword evidence="5 7" id="KW-0573">Peptidoglycan synthesis</keyword>
<dbReference type="GO" id="GO:0016740">
    <property type="term" value="F:transferase activity"/>
    <property type="evidence" value="ECO:0007669"/>
    <property type="project" value="UniProtKB-KW"/>
</dbReference>
<dbReference type="OMA" id="HQTYFFY"/>
<proteinExistence type="inferred from homology"/>
<dbReference type="Gene3D" id="2.40.440.10">
    <property type="entry name" value="L,D-transpeptidase catalytic domain-like"/>
    <property type="match status" value="1"/>
</dbReference>
<dbReference type="KEGG" id="fpw:IA04_10455"/>
<dbReference type="InterPro" id="IPR036365">
    <property type="entry name" value="PGBD-like_sf"/>
</dbReference>
<dbReference type="InterPro" id="IPR005490">
    <property type="entry name" value="LD_TPept_cat_dom"/>
</dbReference>
<organism evidence="8 9">
    <name type="scientific">Flavobacterium psychrophilum</name>
    <dbReference type="NCBI Taxonomy" id="96345"/>
    <lineage>
        <taxon>Bacteria</taxon>
        <taxon>Pseudomonadati</taxon>
        <taxon>Bacteroidota</taxon>
        <taxon>Flavobacteriia</taxon>
        <taxon>Flavobacteriales</taxon>
        <taxon>Flavobacteriaceae</taxon>
        <taxon>Flavobacterium</taxon>
    </lineage>
</organism>
<dbReference type="InterPro" id="IPR038063">
    <property type="entry name" value="Transpep_catalytic_dom"/>
</dbReference>
<keyword evidence="4 7" id="KW-0133">Cell shape</keyword>
<dbReference type="KEGG" id="fpk:IA06_10465"/>
<evidence type="ECO:0000313" key="9">
    <source>
        <dbReference type="Proteomes" id="UP000596329"/>
    </source>
</evidence>
<keyword evidence="6 7" id="KW-0961">Cell wall biogenesis/degradation</keyword>
<dbReference type="AlphaFoldDB" id="A0A075SFW1"/>
<evidence type="ECO:0000256" key="4">
    <source>
        <dbReference type="ARBA" id="ARBA00022960"/>
    </source>
</evidence>
<dbReference type="InterPro" id="IPR045380">
    <property type="entry name" value="LD_TPept_scaffold_dom"/>
</dbReference>
<feature type="active site" description="Proton donor/acceptor" evidence="7">
    <location>
        <position position="430"/>
    </location>
</feature>
<dbReference type="PANTHER" id="PTHR41533">
    <property type="entry name" value="L,D-TRANSPEPTIDASE HI_1667-RELATED"/>
    <property type="match status" value="1"/>
</dbReference>
<evidence type="ECO:0000256" key="6">
    <source>
        <dbReference type="ARBA" id="ARBA00023316"/>
    </source>
</evidence>
<dbReference type="UniPathway" id="UPA00219"/>
<dbReference type="GO" id="GO:0008360">
    <property type="term" value="P:regulation of cell shape"/>
    <property type="evidence" value="ECO:0007669"/>
    <property type="project" value="UniProtKB-UniRule"/>
</dbReference>
<feature type="active site" description="Nucleophile" evidence="7">
    <location>
        <position position="449"/>
    </location>
</feature>
<sequence length="566" mass="66234">MKPIYLLIPLIVFICCKKNTLDKNPDNSSFIHFPFLNYSVKIDSVVISNLNNPNLVAFYKNYNNETVWVLEEDRTAVLNEFKDATNEGLLPNDYNYTLLNTLSSNYNHLEDNKLIEFDLLLTQSIQKYISHIYKGKINPRTIYKDWDLKEKNIDINTVLFEIIEKKSFASKFEDLKPKHPIYKNLKQALQVLNAFPKDSVPFVILKPKDKIALNKSNKAVKIIKSRLMYWHDMKQANTITNIYDKETQDAVKTFQSRHGLTPDGLIGKGTILALNFTKNQRIEQVISNLERWRWFASDFGQNYLLINIPDYSLLAIKNNDTMQKQRIVVGKDTRQTPILESKVSNINLNPNWTVPPTILKEDIYPDAIKDKGAFKKKGLVILDHKNKEINPWSWTIEDAKKYKYVQNPGKNSSLGLMKINFPNKYSVYLHDTNHRDFFGLNYRSLSSGCVRLEKPLEMAEYLINNPEKWNLKTIQDTTDINHYNKLQKEKEKKIAIKNAKLLAKNPLLVIPEKTYPKQELKTIVVRIADDIFIHQLYWTAWLQKETLQFREDIYCLDSDLYNKLRN</sequence>
<accession>A0A075SFW1</accession>
<evidence type="ECO:0000256" key="1">
    <source>
        <dbReference type="ARBA" id="ARBA00004752"/>
    </source>
</evidence>
<dbReference type="Pfam" id="PF01471">
    <property type="entry name" value="PG_binding_1"/>
    <property type="match status" value="1"/>
</dbReference>
<dbReference type="SUPFAM" id="SSF47090">
    <property type="entry name" value="PGBD-like"/>
    <property type="match status" value="1"/>
</dbReference>
<dbReference type="KEGG" id="fpc:FPSM_00652"/>
<dbReference type="EMBL" id="CP059075">
    <property type="protein sequence ID" value="QRE04929.1"/>
    <property type="molecule type" value="Genomic_DNA"/>
</dbReference>
<evidence type="ECO:0000256" key="3">
    <source>
        <dbReference type="ARBA" id="ARBA00022679"/>
    </source>
</evidence>
<evidence type="ECO:0000256" key="2">
    <source>
        <dbReference type="ARBA" id="ARBA00005992"/>
    </source>
</evidence>
<dbReference type="GO" id="GO:0071555">
    <property type="term" value="P:cell wall organization"/>
    <property type="evidence" value="ECO:0007669"/>
    <property type="project" value="UniProtKB-UniRule"/>
</dbReference>
<dbReference type="GO" id="GO:0009252">
    <property type="term" value="P:peptidoglycan biosynthetic process"/>
    <property type="evidence" value="ECO:0007669"/>
    <property type="project" value="UniProtKB-UniPathway"/>
</dbReference>
<dbReference type="InterPro" id="IPR002477">
    <property type="entry name" value="Peptidoglycan-bd-like"/>
</dbReference>
<dbReference type="InterPro" id="IPR036366">
    <property type="entry name" value="PGBDSf"/>
</dbReference>
<protein>
    <submittedName>
        <fullName evidence="8">L,D-transpeptidase family protein</fullName>
    </submittedName>
</protein>
<dbReference type="PROSITE" id="PS52029">
    <property type="entry name" value="LD_TPASE"/>
    <property type="match status" value="1"/>
</dbReference>
<dbReference type="SUPFAM" id="SSF141523">
    <property type="entry name" value="L,D-transpeptidase catalytic domain-like"/>
    <property type="match status" value="1"/>
</dbReference>
<comment type="similarity">
    <text evidence="2">Belongs to the YkuD family.</text>
</comment>
<dbReference type="KEGG" id="fpq:IB65_10750"/>
<dbReference type="Gene3D" id="1.10.101.10">
    <property type="entry name" value="PGBD-like superfamily/PGBD"/>
    <property type="match status" value="1"/>
</dbReference>
<dbReference type="InterPro" id="IPR052905">
    <property type="entry name" value="LD-transpeptidase_YkuD-like"/>
</dbReference>
<keyword evidence="3" id="KW-0808">Transferase</keyword>
<gene>
    <name evidence="8" type="ORF">H0H26_04885</name>
</gene>